<dbReference type="EMBL" id="KZ084107">
    <property type="protein sequence ID" value="OSD02136.1"/>
    <property type="molecule type" value="Genomic_DNA"/>
</dbReference>
<evidence type="ECO:0000313" key="1">
    <source>
        <dbReference type="EMBL" id="OSD02136.1"/>
    </source>
</evidence>
<keyword evidence="2" id="KW-1185">Reference proteome</keyword>
<dbReference type="Proteomes" id="UP000193067">
    <property type="component" value="Unassembled WGS sequence"/>
</dbReference>
<evidence type="ECO:0000313" key="2">
    <source>
        <dbReference type="Proteomes" id="UP000193067"/>
    </source>
</evidence>
<organism evidence="1 2">
    <name type="scientific">Trametes coccinea (strain BRFM310)</name>
    <name type="common">Pycnoporus coccineus</name>
    <dbReference type="NCBI Taxonomy" id="1353009"/>
    <lineage>
        <taxon>Eukaryota</taxon>
        <taxon>Fungi</taxon>
        <taxon>Dikarya</taxon>
        <taxon>Basidiomycota</taxon>
        <taxon>Agaricomycotina</taxon>
        <taxon>Agaricomycetes</taxon>
        <taxon>Polyporales</taxon>
        <taxon>Polyporaceae</taxon>
        <taxon>Trametes</taxon>
    </lineage>
</organism>
<name>A0A1Y2ILX3_TRAC3</name>
<proteinExistence type="predicted"/>
<accession>A0A1Y2ILX3</accession>
<protein>
    <submittedName>
        <fullName evidence="1">Uncharacterized protein</fullName>
    </submittedName>
</protein>
<reference evidence="1 2" key="1">
    <citation type="journal article" date="2015" name="Biotechnol. Biofuels">
        <title>Enhanced degradation of softwood versus hardwood by the white-rot fungus Pycnoporus coccineus.</title>
        <authorList>
            <person name="Couturier M."/>
            <person name="Navarro D."/>
            <person name="Chevret D."/>
            <person name="Henrissat B."/>
            <person name="Piumi F."/>
            <person name="Ruiz-Duenas F.J."/>
            <person name="Martinez A.T."/>
            <person name="Grigoriev I.V."/>
            <person name="Riley R."/>
            <person name="Lipzen A."/>
            <person name="Berrin J.G."/>
            <person name="Master E.R."/>
            <person name="Rosso M.N."/>
        </authorList>
    </citation>
    <scope>NUCLEOTIDE SEQUENCE [LARGE SCALE GENOMIC DNA]</scope>
    <source>
        <strain evidence="1 2">BRFM310</strain>
    </source>
</reference>
<gene>
    <name evidence="1" type="ORF">PYCCODRAFT_444519</name>
</gene>
<sequence length="162" mass="17799">MLIASEFDLWHCSSARSNLWLRVPFSLDCTGGSSPSRRLSWDVCSPWTHLTGRLLSSRSPLRSGSVLSTSSSMRQTTTIVNLAPGSLASDNTLSGPSSPEFLFLVLSLSPRRLSASAWSRLLPKLHRKNPETLENDQILTTPDNLEKLDLDSRLASGSVYLI</sequence>
<dbReference type="AlphaFoldDB" id="A0A1Y2ILX3"/>